<protein>
    <recommendedName>
        <fullName evidence="3">DUF3405 domain-containing protein</fullName>
    </recommendedName>
</protein>
<proteinExistence type="predicted"/>
<accession>A0A975P3P3</accession>
<sequence length="277" mass="31602">MQAVVLVTHIESDKIWKHFLRLKAESKAHLDAYLCVHVSPDSQAPFGHQAQADFRVHASDERESIPARHKEKILKGGTIVPGFCDLTYMPVLLSPRLSNYSHVWIVEYDVDYAGRWHQFFAPLVDSQADLIGTTFYPKQQSLDWMWWPSFETPAAVSQAHYIRSFVPIARFSRRMILQYSEAVRSGEWRGHVEALYPTIAMHYGLTIEDLGGDGPFTPRSRVGKNYTNTPSDPYLRPGTFTTPPADYASYFHDAPEIFPAHGYLYHPVKVYRAAGRS</sequence>
<evidence type="ECO:0000313" key="2">
    <source>
        <dbReference type="Proteomes" id="UP000676951"/>
    </source>
</evidence>
<dbReference type="EMBL" id="CP076136">
    <property type="protein sequence ID" value="QWG25024.1"/>
    <property type="molecule type" value="Genomic_DNA"/>
</dbReference>
<evidence type="ECO:0000313" key="1">
    <source>
        <dbReference type="EMBL" id="QWG25024.1"/>
    </source>
</evidence>
<keyword evidence="2" id="KW-1185">Reference proteome</keyword>
<dbReference type="Proteomes" id="UP000676951">
    <property type="component" value="Chromosome"/>
</dbReference>
<reference evidence="1 2" key="1">
    <citation type="submission" date="2021-06" db="EMBL/GenBank/DDBJ databases">
        <title>Bradyrhizobium sp. S2-11-4 Genome sequencing.</title>
        <authorList>
            <person name="Jin L."/>
        </authorList>
    </citation>
    <scope>NUCLEOTIDE SEQUENCE [LARGE SCALE GENOMIC DNA]</scope>
    <source>
        <strain evidence="1 2">S2-11-4</strain>
    </source>
</reference>
<dbReference type="AlphaFoldDB" id="A0A975P3P3"/>
<gene>
    <name evidence="1" type="ORF">KMZ93_09170</name>
</gene>
<evidence type="ECO:0008006" key="3">
    <source>
        <dbReference type="Google" id="ProtNLM"/>
    </source>
</evidence>
<organism evidence="1 2">
    <name type="scientific">Bradyrhizobium sediminis</name>
    <dbReference type="NCBI Taxonomy" id="2840469"/>
    <lineage>
        <taxon>Bacteria</taxon>
        <taxon>Pseudomonadati</taxon>
        <taxon>Pseudomonadota</taxon>
        <taxon>Alphaproteobacteria</taxon>
        <taxon>Hyphomicrobiales</taxon>
        <taxon>Nitrobacteraceae</taxon>
        <taxon>Bradyrhizobium</taxon>
    </lineage>
</organism>
<name>A0A975P3P3_9BRAD</name>
<dbReference type="RefSeq" id="WP_215605766.1">
    <property type="nucleotide sequence ID" value="NZ_CP076136.1"/>
</dbReference>